<feature type="region of interest" description="Disordered" evidence="1">
    <location>
        <begin position="120"/>
        <end position="164"/>
    </location>
</feature>
<feature type="compositionally biased region" description="Low complexity" evidence="1">
    <location>
        <begin position="126"/>
        <end position="147"/>
    </location>
</feature>
<dbReference type="Proteomes" id="UP000823405">
    <property type="component" value="Unassembled WGS sequence"/>
</dbReference>
<comment type="caution">
    <text evidence="3">The sequence shown here is derived from an EMBL/GenBank/DDBJ whole genome shotgun (WGS) entry which is preliminary data.</text>
</comment>
<feature type="signal peptide" evidence="2">
    <location>
        <begin position="1"/>
        <end position="24"/>
    </location>
</feature>
<gene>
    <name evidence="3" type="ORF">BGZ97_007817</name>
</gene>
<evidence type="ECO:0008006" key="5">
    <source>
        <dbReference type="Google" id="ProtNLM"/>
    </source>
</evidence>
<evidence type="ECO:0000313" key="3">
    <source>
        <dbReference type="EMBL" id="KAG0285401.1"/>
    </source>
</evidence>
<name>A0A9P6QRS3_9FUNG</name>
<organism evidence="3 4">
    <name type="scientific">Linnemannia gamsii</name>
    <dbReference type="NCBI Taxonomy" id="64522"/>
    <lineage>
        <taxon>Eukaryota</taxon>
        <taxon>Fungi</taxon>
        <taxon>Fungi incertae sedis</taxon>
        <taxon>Mucoromycota</taxon>
        <taxon>Mortierellomycotina</taxon>
        <taxon>Mortierellomycetes</taxon>
        <taxon>Mortierellales</taxon>
        <taxon>Mortierellaceae</taxon>
        <taxon>Linnemannia</taxon>
    </lineage>
</organism>
<protein>
    <recommendedName>
        <fullName evidence="5">Extracellular membrane protein CFEM domain-containing protein</fullName>
    </recommendedName>
</protein>
<sequence length="196" mass="18977">MHFTTTVASALALILAASSTTVSAQQQPGGTLSPACVVCLVTAAIVLSPTCDGDTILTSNAPEAMTPAERACLCPLASDPSATWVQTCIPEACVAEEVTPLAQAFIASKDAICANGGVTPPPPVTSAPATSGAPAPPTTTGKPTTVSNKPANATSAALAPPKPTGKSGAVGSLFGSSDKVVAGAALAIASVAALLL</sequence>
<proteinExistence type="predicted"/>
<keyword evidence="2" id="KW-0732">Signal</keyword>
<dbReference type="OrthoDB" id="2445447at2759"/>
<feature type="chain" id="PRO_5040471159" description="Extracellular membrane protein CFEM domain-containing protein" evidence="2">
    <location>
        <begin position="25"/>
        <end position="196"/>
    </location>
</feature>
<evidence type="ECO:0000256" key="2">
    <source>
        <dbReference type="SAM" id="SignalP"/>
    </source>
</evidence>
<evidence type="ECO:0000256" key="1">
    <source>
        <dbReference type="SAM" id="MobiDB-lite"/>
    </source>
</evidence>
<dbReference type="EMBL" id="JAAAIN010003500">
    <property type="protein sequence ID" value="KAG0285401.1"/>
    <property type="molecule type" value="Genomic_DNA"/>
</dbReference>
<dbReference type="AlphaFoldDB" id="A0A9P6QRS3"/>
<keyword evidence="4" id="KW-1185">Reference proteome</keyword>
<reference evidence="3" key="1">
    <citation type="journal article" date="2020" name="Fungal Divers.">
        <title>Resolving the Mortierellaceae phylogeny through synthesis of multi-gene phylogenetics and phylogenomics.</title>
        <authorList>
            <person name="Vandepol N."/>
            <person name="Liber J."/>
            <person name="Desiro A."/>
            <person name="Na H."/>
            <person name="Kennedy M."/>
            <person name="Barry K."/>
            <person name="Grigoriev I.V."/>
            <person name="Miller A.N."/>
            <person name="O'Donnell K."/>
            <person name="Stajich J.E."/>
            <person name="Bonito G."/>
        </authorList>
    </citation>
    <scope>NUCLEOTIDE SEQUENCE</scope>
    <source>
        <strain evidence="3">NVP60</strain>
    </source>
</reference>
<evidence type="ECO:0000313" key="4">
    <source>
        <dbReference type="Proteomes" id="UP000823405"/>
    </source>
</evidence>
<accession>A0A9P6QRS3</accession>